<accession>A0ABT4H7G0</accession>
<gene>
    <name evidence="3" type="primary">tadA</name>
    <name evidence="3" type="ORF">M5X12_30865</name>
</gene>
<sequence>MTKTISIANLGGGNSTEFVLDMMKNLPKGSRSLWVELPCLGIPRLSYALDQVRLEKEKTVDSLLIDYDRQERKSLDDYIVKTDYGDCMLINPRARPEIPTPRMLETNKTLIDMPVYIRLQMQGKYDYIFFVLQGMMYHPMTHFSLRSSDVCILHTAVSYEFVGNYTNYKNLYERFGISKDRMCLYVEDINITQNFKEEKVFSKISEISKQIGLVEPIDIQFETKIDSKKLNDESVGTINPIEFLNYKYQELEMSTEISNDDEQNRNKLIADVRNYLYEQHLDEFVDSTMNQDTRQKIKYYIADYIRERNTYKFSVNINEIITYIQREITDMGVIQEILDNPNISSIEINGPDQVIVEEKGEIDHKKEIRFQDVKHIYQIIDRMLLPIGKPISSTEPIVDANIRGFRINVIAGRSHGYQGLSARSPLISIRKFPPRVYTDEECIKYGNLSQEMADFIKFIVPNRANILVSGSVNSGKTTQLLRFPLSLDYRTRIFTIEDSEELMFWAKEQYAHYVNLPSLLVKEIEDIAKSYGMDKLIKATLRQNAIYIAIGEIRDEAVAKEFLKALNIGYIAWSTIHSNSYKDAVIRLLQLVGNDPTAASQIATSLDFVIYQKRLISGVRVVTDICEVVGMNGTDPIMNPIFKYDYRTKVFNRVGSIKSEKMIEKLYQLEVPQDQIEKWCDLSALSA</sequence>
<reference evidence="3 4" key="1">
    <citation type="submission" date="2022-05" db="EMBL/GenBank/DDBJ databases">
        <title>Genome Sequencing of Bee-Associated Microbes.</title>
        <authorList>
            <person name="Dunlap C."/>
        </authorList>
    </citation>
    <scope>NUCLEOTIDE SEQUENCE [LARGE SCALE GENOMIC DNA]</scope>
    <source>
        <strain evidence="3 4">NRRL B-04010</strain>
    </source>
</reference>
<dbReference type="SUPFAM" id="SSF52540">
    <property type="entry name" value="P-loop containing nucleoside triphosphate hydrolases"/>
    <property type="match status" value="1"/>
</dbReference>
<protein>
    <submittedName>
        <fullName evidence="3">Flp pilus assembly complex ATPase component TadA</fullName>
    </submittedName>
</protein>
<dbReference type="Gene3D" id="3.30.450.380">
    <property type="match status" value="1"/>
</dbReference>
<name>A0ABT4H7G0_PAEAL</name>
<dbReference type="PANTHER" id="PTHR30486">
    <property type="entry name" value="TWITCHING MOTILITY PROTEIN PILT"/>
    <property type="match status" value="1"/>
</dbReference>
<proteinExistence type="inferred from homology"/>
<dbReference type="Gene3D" id="3.40.50.300">
    <property type="entry name" value="P-loop containing nucleotide triphosphate hydrolases"/>
    <property type="match status" value="1"/>
</dbReference>
<dbReference type="InterPro" id="IPR001482">
    <property type="entry name" value="T2SS/T4SS_dom"/>
</dbReference>
<comment type="caution">
    <text evidence="3">The sequence shown here is derived from an EMBL/GenBank/DDBJ whole genome shotgun (WGS) entry which is preliminary data.</text>
</comment>
<evidence type="ECO:0000313" key="3">
    <source>
        <dbReference type="EMBL" id="MCY9764900.1"/>
    </source>
</evidence>
<evidence type="ECO:0000256" key="1">
    <source>
        <dbReference type="ARBA" id="ARBA00006611"/>
    </source>
</evidence>
<keyword evidence="4" id="KW-1185">Reference proteome</keyword>
<dbReference type="InterPro" id="IPR027417">
    <property type="entry name" value="P-loop_NTPase"/>
</dbReference>
<evidence type="ECO:0000313" key="4">
    <source>
        <dbReference type="Proteomes" id="UP001527181"/>
    </source>
</evidence>
<feature type="domain" description="Bacterial type II secretion system protein E" evidence="2">
    <location>
        <begin position="329"/>
        <end position="616"/>
    </location>
</feature>
<dbReference type="RefSeq" id="WP_157267371.1">
    <property type="nucleotide sequence ID" value="NZ_JAMDLX010000076.1"/>
</dbReference>
<evidence type="ECO:0000259" key="2">
    <source>
        <dbReference type="Pfam" id="PF00437"/>
    </source>
</evidence>
<dbReference type="Proteomes" id="UP001527181">
    <property type="component" value="Unassembled WGS sequence"/>
</dbReference>
<dbReference type="Pfam" id="PF00437">
    <property type="entry name" value="T2SSE"/>
    <property type="match status" value="1"/>
</dbReference>
<dbReference type="InterPro" id="IPR050921">
    <property type="entry name" value="T4SS_GSP_E_ATPase"/>
</dbReference>
<dbReference type="GeneID" id="94492184"/>
<organism evidence="3 4">
    <name type="scientific">Paenibacillus alvei</name>
    <name type="common">Bacillus alvei</name>
    <dbReference type="NCBI Taxonomy" id="44250"/>
    <lineage>
        <taxon>Bacteria</taxon>
        <taxon>Bacillati</taxon>
        <taxon>Bacillota</taxon>
        <taxon>Bacilli</taxon>
        <taxon>Bacillales</taxon>
        <taxon>Paenibacillaceae</taxon>
        <taxon>Paenibacillus</taxon>
    </lineage>
</organism>
<comment type="similarity">
    <text evidence="1">Belongs to the GSP E family.</text>
</comment>
<dbReference type="EMBL" id="JAMDNP010000134">
    <property type="protein sequence ID" value="MCY9764900.1"/>
    <property type="molecule type" value="Genomic_DNA"/>
</dbReference>
<dbReference type="PANTHER" id="PTHR30486:SF6">
    <property type="entry name" value="TYPE IV PILUS RETRACTATION ATPASE PILT"/>
    <property type="match status" value="1"/>
</dbReference>